<organism evidence="2 3">
    <name type="scientific">Hebeloma cylindrosporum</name>
    <dbReference type="NCBI Taxonomy" id="76867"/>
    <lineage>
        <taxon>Eukaryota</taxon>
        <taxon>Fungi</taxon>
        <taxon>Dikarya</taxon>
        <taxon>Basidiomycota</taxon>
        <taxon>Agaricomycotina</taxon>
        <taxon>Agaricomycetes</taxon>
        <taxon>Agaricomycetidae</taxon>
        <taxon>Agaricales</taxon>
        <taxon>Agaricineae</taxon>
        <taxon>Hymenogastraceae</taxon>
        <taxon>Hebeloma</taxon>
    </lineage>
</organism>
<dbReference type="Proteomes" id="UP000053424">
    <property type="component" value="Unassembled WGS sequence"/>
</dbReference>
<proteinExistence type="predicted"/>
<dbReference type="OrthoDB" id="3260792at2759"/>
<sequence length="426" mass="47028">MTSSKAVTGSQPHDLKVSTDSYFGDAMYDSPVDSDTSDSDRDYLDEDDGTHTDSTLDDKEGGIQFGHPLERMPRCKSADHGIQFTTNESVDALLSISRQSSRSTSASLTSLSSTMAYDSINYGHLVEAMLCRKPNPFLSRDIRNLVTLIPPKNSMEALPPLMVKCLERSSTELLVLLELNRPELREDPWNPAPHVLEAVERGELVYLCMQPLLEYNQPPLLTVAHYIDFFRQVLEGLVFLHEQRIAGLSCCNTSSFMVDLSSAPQTPVPPGDDHDTSADIAARFDRFSYPVHYYFMNFSQASRVQQEMLLPSSSSATTLGESTKAACPFRRDVQDCGAMFGELLTDVPKIAPKFKSLTNGMCLGGFTADDARRLFEALCRSLDADVFETRSTPQPGKNLPGRSHTFSHPVSKIGQSIGSPKKAPSH</sequence>
<evidence type="ECO:0000313" key="2">
    <source>
        <dbReference type="EMBL" id="KIM48234.1"/>
    </source>
</evidence>
<dbReference type="STRING" id="686832.A0A0C3CVR8"/>
<dbReference type="HOGENOM" id="CLU_568538_0_0_1"/>
<feature type="compositionally biased region" description="Basic and acidic residues" evidence="1">
    <location>
        <begin position="49"/>
        <end position="61"/>
    </location>
</feature>
<gene>
    <name evidence="2" type="ORF">M413DRAFT_225673</name>
</gene>
<keyword evidence="3" id="KW-1185">Reference proteome</keyword>
<dbReference type="AlphaFoldDB" id="A0A0C3CVR8"/>
<evidence type="ECO:0000313" key="3">
    <source>
        <dbReference type="Proteomes" id="UP000053424"/>
    </source>
</evidence>
<feature type="compositionally biased region" description="Polar residues" evidence="1">
    <location>
        <begin position="1"/>
        <end position="11"/>
    </location>
</feature>
<dbReference type="EMBL" id="KN831769">
    <property type="protein sequence ID" value="KIM48234.1"/>
    <property type="molecule type" value="Genomic_DNA"/>
</dbReference>
<reference evidence="2 3" key="1">
    <citation type="submission" date="2014-04" db="EMBL/GenBank/DDBJ databases">
        <authorList>
            <consortium name="DOE Joint Genome Institute"/>
            <person name="Kuo A."/>
            <person name="Gay G."/>
            <person name="Dore J."/>
            <person name="Kohler A."/>
            <person name="Nagy L.G."/>
            <person name="Floudas D."/>
            <person name="Copeland A."/>
            <person name="Barry K.W."/>
            <person name="Cichocki N."/>
            <person name="Veneault-Fourrey C."/>
            <person name="LaButti K."/>
            <person name="Lindquist E.A."/>
            <person name="Lipzen A."/>
            <person name="Lundell T."/>
            <person name="Morin E."/>
            <person name="Murat C."/>
            <person name="Sun H."/>
            <person name="Tunlid A."/>
            <person name="Henrissat B."/>
            <person name="Grigoriev I.V."/>
            <person name="Hibbett D.S."/>
            <person name="Martin F."/>
            <person name="Nordberg H.P."/>
            <person name="Cantor M.N."/>
            <person name="Hua S.X."/>
        </authorList>
    </citation>
    <scope>NUCLEOTIDE SEQUENCE [LARGE SCALE GENOMIC DNA]</scope>
    <source>
        <strain evidence="3">h7</strain>
    </source>
</reference>
<feature type="region of interest" description="Disordered" evidence="1">
    <location>
        <begin position="389"/>
        <end position="426"/>
    </location>
</feature>
<accession>A0A0C3CVR8</accession>
<feature type="region of interest" description="Disordered" evidence="1">
    <location>
        <begin position="1"/>
        <end position="69"/>
    </location>
</feature>
<feature type="compositionally biased region" description="Polar residues" evidence="1">
    <location>
        <begin position="404"/>
        <end position="418"/>
    </location>
</feature>
<name>A0A0C3CVR8_HEBCY</name>
<protein>
    <recommendedName>
        <fullName evidence="4">Protein kinase domain-containing protein</fullName>
    </recommendedName>
</protein>
<reference evidence="3" key="2">
    <citation type="submission" date="2015-01" db="EMBL/GenBank/DDBJ databases">
        <title>Evolutionary Origins and Diversification of the Mycorrhizal Mutualists.</title>
        <authorList>
            <consortium name="DOE Joint Genome Institute"/>
            <consortium name="Mycorrhizal Genomics Consortium"/>
            <person name="Kohler A."/>
            <person name="Kuo A."/>
            <person name="Nagy L.G."/>
            <person name="Floudas D."/>
            <person name="Copeland A."/>
            <person name="Barry K.W."/>
            <person name="Cichocki N."/>
            <person name="Veneault-Fourrey C."/>
            <person name="LaButti K."/>
            <person name="Lindquist E.A."/>
            <person name="Lipzen A."/>
            <person name="Lundell T."/>
            <person name="Morin E."/>
            <person name="Murat C."/>
            <person name="Riley R."/>
            <person name="Ohm R."/>
            <person name="Sun H."/>
            <person name="Tunlid A."/>
            <person name="Henrissat B."/>
            <person name="Grigoriev I.V."/>
            <person name="Hibbett D.S."/>
            <person name="Martin F."/>
        </authorList>
    </citation>
    <scope>NUCLEOTIDE SEQUENCE [LARGE SCALE GENOMIC DNA]</scope>
    <source>
        <strain evidence="3">h7</strain>
    </source>
</reference>
<evidence type="ECO:0008006" key="4">
    <source>
        <dbReference type="Google" id="ProtNLM"/>
    </source>
</evidence>
<evidence type="ECO:0000256" key="1">
    <source>
        <dbReference type="SAM" id="MobiDB-lite"/>
    </source>
</evidence>